<dbReference type="Proteomes" id="UP001157502">
    <property type="component" value="Chromosome 22"/>
</dbReference>
<protein>
    <submittedName>
        <fullName evidence="1">Uncharacterized protein</fullName>
    </submittedName>
</protein>
<dbReference type="EMBL" id="CM055749">
    <property type="protein sequence ID" value="KAJ7994929.1"/>
    <property type="molecule type" value="Genomic_DNA"/>
</dbReference>
<comment type="caution">
    <text evidence="1">The sequence shown here is derived from an EMBL/GenBank/DDBJ whole genome shotgun (WGS) entry which is preliminary data.</text>
</comment>
<reference evidence="1" key="1">
    <citation type="submission" date="2021-05" db="EMBL/GenBank/DDBJ databases">
        <authorList>
            <person name="Pan Q."/>
            <person name="Jouanno E."/>
            <person name="Zahm M."/>
            <person name="Klopp C."/>
            <person name="Cabau C."/>
            <person name="Louis A."/>
            <person name="Berthelot C."/>
            <person name="Parey E."/>
            <person name="Roest Crollius H."/>
            <person name="Montfort J."/>
            <person name="Robinson-Rechavi M."/>
            <person name="Bouchez O."/>
            <person name="Lampietro C."/>
            <person name="Lopez Roques C."/>
            <person name="Donnadieu C."/>
            <person name="Postlethwait J."/>
            <person name="Bobe J."/>
            <person name="Dillon D."/>
            <person name="Chandos A."/>
            <person name="von Hippel F."/>
            <person name="Guiguen Y."/>
        </authorList>
    </citation>
    <scope>NUCLEOTIDE SEQUENCE</scope>
    <source>
        <strain evidence="1">YG-Jan2019</strain>
    </source>
</reference>
<gene>
    <name evidence="1" type="ORF">DPEC_G00254620</name>
</gene>
<evidence type="ECO:0000313" key="1">
    <source>
        <dbReference type="EMBL" id="KAJ7994929.1"/>
    </source>
</evidence>
<proteinExistence type="predicted"/>
<sequence length="122" mass="13199">MSPSTHLFLSVMLRGQQGRHGGAHETGFHDLLRPGVVAEKSAPLGSSGQSQLTTRERWSCPLPCQLLPLTPPPCATSAYPTNQSHPSTWTDGADVHRRGEEGDGRGDGQKPRTPPSPWPRGW</sequence>
<organism evidence="1 2">
    <name type="scientific">Dallia pectoralis</name>
    <name type="common">Alaska blackfish</name>
    <dbReference type="NCBI Taxonomy" id="75939"/>
    <lineage>
        <taxon>Eukaryota</taxon>
        <taxon>Metazoa</taxon>
        <taxon>Chordata</taxon>
        <taxon>Craniata</taxon>
        <taxon>Vertebrata</taxon>
        <taxon>Euteleostomi</taxon>
        <taxon>Actinopterygii</taxon>
        <taxon>Neopterygii</taxon>
        <taxon>Teleostei</taxon>
        <taxon>Protacanthopterygii</taxon>
        <taxon>Esociformes</taxon>
        <taxon>Umbridae</taxon>
        <taxon>Dallia</taxon>
    </lineage>
</organism>
<accession>A0ACC2FU12</accession>
<keyword evidence="2" id="KW-1185">Reference proteome</keyword>
<name>A0ACC2FU12_DALPE</name>
<evidence type="ECO:0000313" key="2">
    <source>
        <dbReference type="Proteomes" id="UP001157502"/>
    </source>
</evidence>